<keyword evidence="6" id="KW-0057">Aromatic amino acid biosynthesis</keyword>
<dbReference type="PANTHER" id="PTHR21145">
    <property type="entry name" value="CHORISMATE MUTASE"/>
    <property type="match status" value="1"/>
</dbReference>
<dbReference type="GO" id="GO:0009073">
    <property type="term" value="P:aromatic amino acid family biosynthetic process"/>
    <property type="evidence" value="ECO:0007669"/>
    <property type="project" value="UniProtKB-KW"/>
</dbReference>
<comment type="caution">
    <text evidence="10">The sequence shown here is derived from an EMBL/GenBank/DDBJ whole genome shotgun (WGS) entry which is preliminary data.</text>
</comment>
<dbReference type="GO" id="GO:0008652">
    <property type="term" value="P:amino acid biosynthetic process"/>
    <property type="evidence" value="ECO:0007669"/>
    <property type="project" value="UniProtKB-KW"/>
</dbReference>
<evidence type="ECO:0000256" key="3">
    <source>
        <dbReference type="ARBA" id="ARBA00012404"/>
    </source>
</evidence>
<dbReference type="EC" id="5.4.99.5" evidence="3"/>
<keyword evidence="5" id="KW-0028">Amino-acid biosynthesis</keyword>
<dbReference type="PROSITE" id="PS51169">
    <property type="entry name" value="CHORISMATE_MUT_3"/>
    <property type="match status" value="1"/>
</dbReference>
<evidence type="ECO:0000259" key="9">
    <source>
        <dbReference type="Pfam" id="PF01817"/>
    </source>
</evidence>
<dbReference type="InterPro" id="IPR037039">
    <property type="entry name" value="CM_AroQ_sf_eucaryotic"/>
</dbReference>
<evidence type="ECO:0000256" key="4">
    <source>
        <dbReference type="ARBA" id="ARBA00022490"/>
    </source>
</evidence>
<keyword evidence="11" id="KW-1185">Reference proteome</keyword>
<evidence type="ECO:0000313" key="11">
    <source>
        <dbReference type="Proteomes" id="UP001165085"/>
    </source>
</evidence>
<proteinExistence type="predicted"/>
<gene>
    <name evidence="10" type="ORF">TrST_g524</name>
</gene>
<feature type="domain" description="Chorismate mutase" evidence="9">
    <location>
        <begin position="228"/>
        <end position="362"/>
    </location>
</feature>
<protein>
    <recommendedName>
        <fullName evidence="3">chorismate mutase</fullName>
        <ecNumber evidence="3">5.4.99.5</ecNumber>
    </recommendedName>
</protein>
<evidence type="ECO:0000256" key="1">
    <source>
        <dbReference type="ARBA" id="ARBA00004496"/>
    </source>
</evidence>
<dbReference type="InterPro" id="IPR002701">
    <property type="entry name" value="CM_II_prokaryot"/>
</dbReference>
<name>A0A9W7E6L9_9STRA</name>
<dbReference type="PANTHER" id="PTHR21145:SF12">
    <property type="entry name" value="CHORISMATE MUTASE"/>
    <property type="match status" value="1"/>
</dbReference>
<organism evidence="10 11">
    <name type="scientific">Triparma strigata</name>
    <dbReference type="NCBI Taxonomy" id="1606541"/>
    <lineage>
        <taxon>Eukaryota</taxon>
        <taxon>Sar</taxon>
        <taxon>Stramenopiles</taxon>
        <taxon>Ochrophyta</taxon>
        <taxon>Bolidophyceae</taxon>
        <taxon>Parmales</taxon>
        <taxon>Triparmaceae</taxon>
        <taxon>Triparma</taxon>
    </lineage>
</organism>
<keyword evidence="7" id="KW-0413">Isomerase</keyword>
<dbReference type="GO" id="GO:0004106">
    <property type="term" value="F:chorismate mutase activity"/>
    <property type="evidence" value="ECO:0007669"/>
    <property type="project" value="UniProtKB-EC"/>
</dbReference>
<evidence type="ECO:0000256" key="7">
    <source>
        <dbReference type="ARBA" id="ARBA00023235"/>
    </source>
</evidence>
<dbReference type="Proteomes" id="UP001165085">
    <property type="component" value="Unassembled WGS sequence"/>
</dbReference>
<dbReference type="Gene3D" id="1.10.590.10">
    <property type="entry name" value="Chorismate mutase, AroQ class superfamily, eukaryotic"/>
    <property type="match status" value="1"/>
</dbReference>
<accession>A0A9W7E6L9</accession>
<dbReference type="Pfam" id="PF01817">
    <property type="entry name" value="CM_2"/>
    <property type="match status" value="1"/>
</dbReference>
<dbReference type="EMBL" id="BRXY01000114">
    <property type="protein sequence ID" value="GMH67055.1"/>
    <property type="molecule type" value="Genomic_DNA"/>
</dbReference>
<comment type="pathway">
    <text evidence="2">Metabolic intermediate biosynthesis; prephenate biosynthesis; prephenate from chorismate: step 1/1.</text>
</comment>
<dbReference type="GO" id="GO:0005737">
    <property type="term" value="C:cytoplasm"/>
    <property type="evidence" value="ECO:0007669"/>
    <property type="project" value="UniProtKB-SubCell"/>
</dbReference>
<dbReference type="GO" id="GO:0046417">
    <property type="term" value="P:chorismate metabolic process"/>
    <property type="evidence" value="ECO:0007669"/>
    <property type="project" value="InterPro"/>
</dbReference>
<dbReference type="InterPro" id="IPR008238">
    <property type="entry name" value="Chorismate_mutase_AroQ_euk"/>
</dbReference>
<feature type="chain" id="PRO_5040936207" description="chorismate mutase" evidence="8">
    <location>
        <begin position="26"/>
        <end position="384"/>
    </location>
</feature>
<evidence type="ECO:0000256" key="5">
    <source>
        <dbReference type="ARBA" id="ARBA00022605"/>
    </source>
</evidence>
<comment type="subcellular location">
    <subcellularLocation>
        <location evidence="1">Cytoplasm</location>
    </subcellularLocation>
</comment>
<dbReference type="SUPFAM" id="SSF48600">
    <property type="entry name" value="Chorismate mutase II"/>
    <property type="match status" value="1"/>
</dbReference>
<keyword evidence="4" id="KW-0963">Cytoplasm</keyword>
<reference evidence="11" key="1">
    <citation type="journal article" date="2023" name="Commun. Biol.">
        <title>Genome analysis of Parmales, the sister group of diatoms, reveals the evolutionary specialization of diatoms from phago-mixotrophs to photoautotrophs.</title>
        <authorList>
            <person name="Ban H."/>
            <person name="Sato S."/>
            <person name="Yoshikawa S."/>
            <person name="Yamada K."/>
            <person name="Nakamura Y."/>
            <person name="Ichinomiya M."/>
            <person name="Sato N."/>
            <person name="Blanc-Mathieu R."/>
            <person name="Endo H."/>
            <person name="Kuwata A."/>
            <person name="Ogata H."/>
        </authorList>
    </citation>
    <scope>NUCLEOTIDE SEQUENCE [LARGE SCALE GENOMIC DNA]</scope>
    <source>
        <strain evidence="11">NIES 3701</strain>
    </source>
</reference>
<feature type="signal peptide" evidence="8">
    <location>
        <begin position="1"/>
        <end position="25"/>
    </location>
</feature>
<dbReference type="NCBIfam" id="TIGR01802">
    <property type="entry name" value="CM_pl-yst"/>
    <property type="match status" value="1"/>
</dbReference>
<sequence>MSCSGSHGRWTLLMGLLILLYCVLASSAFAFASEAPKSSLFSKYRTKYRNRYHSTTTTKLLASDLSLESIRSTLIRQEETIIFALIERSQFLYNSPIYQTSSPLAQSSLPLGAVFPSDQDPLDQDPSSNSNILPLSFLEYMLLGTELLHGSVRRYTSPDEHSFFPSLLPPPLSSLKPLTFPPELLSSVGNANEVNFNSVLLKRYINEVIPLITSPGDDDQYGSSVLTDTLILQSLSKRIHYGKFVAESKFLSDPEGYQKLCEDGDVEGVMRLLTNEKVEEKVLKRSKIKAATYGREPLSDAIPTKSGSKDSSIRDLVAAAAAAAANAAVDIMGDGDVGMKLKPSVVEGLYRDLIIPLTKEVEVEYLFRRCGCRCPDRKKEIWGL</sequence>
<dbReference type="AlphaFoldDB" id="A0A9W7E6L9"/>
<evidence type="ECO:0000256" key="6">
    <source>
        <dbReference type="ARBA" id="ARBA00023141"/>
    </source>
</evidence>
<dbReference type="OrthoDB" id="191918at2759"/>
<evidence type="ECO:0000256" key="2">
    <source>
        <dbReference type="ARBA" id="ARBA00004817"/>
    </source>
</evidence>
<keyword evidence="8" id="KW-0732">Signal</keyword>
<evidence type="ECO:0000256" key="8">
    <source>
        <dbReference type="SAM" id="SignalP"/>
    </source>
</evidence>
<evidence type="ECO:0000313" key="10">
    <source>
        <dbReference type="EMBL" id="GMH67055.1"/>
    </source>
</evidence>
<dbReference type="InterPro" id="IPR036263">
    <property type="entry name" value="Chorismate_II_sf"/>
</dbReference>